<dbReference type="Gene3D" id="3.10.110.10">
    <property type="entry name" value="Ubiquitin Conjugating Enzyme"/>
    <property type="match status" value="1"/>
</dbReference>
<dbReference type="InterPro" id="IPR016135">
    <property type="entry name" value="UBQ-conjugating_enzyme/RWD"/>
</dbReference>
<feature type="domain" description="UBC core" evidence="8">
    <location>
        <begin position="347"/>
        <end position="493"/>
    </location>
</feature>
<protein>
    <recommendedName>
        <fullName evidence="1">E2 ubiquitin-conjugating enzyme</fullName>
        <ecNumber evidence="1">2.3.2.23</ecNumber>
    </recommendedName>
</protein>
<feature type="region of interest" description="Disordered" evidence="7">
    <location>
        <begin position="113"/>
        <end position="145"/>
    </location>
</feature>
<keyword evidence="5" id="KW-0067">ATP-binding</keyword>
<dbReference type="GO" id="GO:0005524">
    <property type="term" value="F:ATP binding"/>
    <property type="evidence" value="ECO:0007669"/>
    <property type="project" value="UniProtKB-KW"/>
</dbReference>
<dbReference type="SUPFAM" id="SSF54495">
    <property type="entry name" value="UBC-like"/>
    <property type="match status" value="1"/>
</dbReference>
<dbReference type="SMART" id="SM00212">
    <property type="entry name" value="UBCc"/>
    <property type="match status" value="1"/>
</dbReference>
<evidence type="ECO:0000256" key="2">
    <source>
        <dbReference type="ARBA" id="ARBA00022679"/>
    </source>
</evidence>
<evidence type="ECO:0000259" key="8">
    <source>
        <dbReference type="PROSITE" id="PS50127"/>
    </source>
</evidence>
<dbReference type="PROSITE" id="PS50127">
    <property type="entry name" value="UBC_2"/>
    <property type="match status" value="1"/>
</dbReference>
<dbReference type="GO" id="GO:0061631">
    <property type="term" value="F:ubiquitin conjugating enzyme activity"/>
    <property type="evidence" value="ECO:0007669"/>
    <property type="project" value="UniProtKB-EC"/>
</dbReference>
<name>A0A8I2YN06_9AGAM</name>
<dbReference type="EC" id="2.3.2.23" evidence="1"/>
<keyword evidence="4" id="KW-0833">Ubl conjugation pathway</keyword>
<feature type="region of interest" description="Disordered" evidence="7">
    <location>
        <begin position="231"/>
        <end position="250"/>
    </location>
</feature>
<dbReference type="Proteomes" id="UP000683000">
    <property type="component" value="Unassembled WGS sequence"/>
</dbReference>
<accession>A0A8I2YN06</accession>
<evidence type="ECO:0000256" key="5">
    <source>
        <dbReference type="ARBA" id="ARBA00022840"/>
    </source>
</evidence>
<feature type="active site" description="Glycyl thioester intermediate" evidence="6">
    <location>
        <position position="431"/>
    </location>
</feature>
<dbReference type="CDD" id="cd23804">
    <property type="entry name" value="UBCc_UBE2S"/>
    <property type="match status" value="1"/>
</dbReference>
<dbReference type="InterPro" id="IPR050113">
    <property type="entry name" value="Ub_conjugating_enzyme"/>
</dbReference>
<proteinExistence type="predicted"/>
<dbReference type="FunFam" id="3.10.110.10:FF:000031">
    <property type="entry name" value="Ubiquitin-conjugating enzyme E2 22"/>
    <property type="match status" value="1"/>
</dbReference>
<evidence type="ECO:0000313" key="9">
    <source>
        <dbReference type="EMBL" id="KAG6374077.1"/>
    </source>
</evidence>
<reference evidence="9" key="1">
    <citation type="submission" date="2021-03" db="EMBL/GenBank/DDBJ databases">
        <title>Evolutionary innovations through gain and loss of genes in the ectomycorrhizal Boletales.</title>
        <authorList>
            <person name="Wu G."/>
            <person name="Miyauchi S."/>
            <person name="Morin E."/>
            <person name="Yang Z.-L."/>
            <person name="Xu J."/>
            <person name="Martin F.M."/>
        </authorList>
    </citation>
    <scope>NUCLEOTIDE SEQUENCE</scope>
    <source>
        <strain evidence="9">BR01</strain>
    </source>
</reference>
<feature type="compositionally biased region" description="Polar residues" evidence="7">
    <location>
        <begin position="545"/>
        <end position="565"/>
    </location>
</feature>
<dbReference type="PANTHER" id="PTHR24067">
    <property type="entry name" value="UBIQUITIN-CONJUGATING ENZYME E2"/>
    <property type="match status" value="1"/>
</dbReference>
<evidence type="ECO:0000256" key="1">
    <source>
        <dbReference type="ARBA" id="ARBA00012486"/>
    </source>
</evidence>
<dbReference type="OrthoDB" id="10069349at2759"/>
<evidence type="ECO:0000313" key="10">
    <source>
        <dbReference type="Proteomes" id="UP000683000"/>
    </source>
</evidence>
<keyword evidence="10" id="KW-1185">Reference proteome</keyword>
<dbReference type="PROSITE" id="PS00183">
    <property type="entry name" value="UBC_1"/>
    <property type="match status" value="1"/>
</dbReference>
<evidence type="ECO:0000256" key="4">
    <source>
        <dbReference type="ARBA" id="ARBA00022786"/>
    </source>
</evidence>
<sequence>MNNPNLTRYVVQSSDVISDLRVNVFEENSTRVLWYKERFLSDQEIIEHIVHNQTSTICWIIHRPKQGWYIRIRSPTFPPGVFISLLPVPRSSPNFTDAALSFSCRTNVYPSPPTSVAADNHKSSTDSLASDSTAVHSYPPTPPSVPVITTAPSPPPIDAKLDAIISVAAKISKTTPKVIPTRITQFLLAPHSSPHAPGPQPGEQRSLFTRALSLFQNHRPSHSTSFTLCAPDKPGYAQQSAGPSQPRQRLSQLTPKIPTPLLTFHDRTPILTVGSFTGLLEIDRAEERILGVDTSFWIAIALTYLEFLEERETGRAEFETLGFFEQPPDQLQLAPESRVHNMSVTPATMRRLMREISALKNSPPEGIRIVTSEENILDVTGIIEGPEGTPYAGGYFRVRFKFNEEFPAAPPKCWFATKIFHPNVSSAGEICVNTLKKDWKSSYGIGHILVTVKCLLIYPNPESALDEEAGKLLLEDYDSYFSRAKLITGVHATPRTKPPEFQPAGGKDSEASIALSTAAPSAPEPAHAIAIPSTSSSREFPPSRLLQSSSENALHPSHSSTSCSNKDGKERVVSPFPLSTADSNLGTLGIVPKAVKRTAAPGTAGVEKRKKALKRL</sequence>
<evidence type="ECO:0000256" key="3">
    <source>
        <dbReference type="ARBA" id="ARBA00022741"/>
    </source>
</evidence>
<feature type="compositionally biased region" description="Polar residues" evidence="7">
    <location>
        <begin position="237"/>
        <end position="250"/>
    </location>
</feature>
<keyword evidence="3" id="KW-0547">Nucleotide-binding</keyword>
<dbReference type="InterPro" id="IPR000608">
    <property type="entry name" value="UBC"/>
</dbReference>
<comment type="caution">
    <text evidence="9">The sequence shown here is derived from an EMBL/GenBank/DDBJ whole genome shotgun (WGS) entry which is preliminary data.</text>
</comment>
<keyword evidence="2" id="KW-0808">Transferase</keyword>
<gene>
    <name evidence="9" type="ORF">JVT61DRAFT_4719</name>
</gene>
<feature type="region of interest" description="Disordered" evidence="7">
    <location>
        <begin position="533"/>
        <end position="579"/>
    </location>
</feature>
<dbReference type="InterPro" id="IPR023313">
    <property type="entry name" value="UBQ-conjugating_AS"/>
</dbReference>
<evidence type="ECO:0000256" key="7">
    <source>
        <dbReference type="SAM" id="MobiDB-lite"/>
    </source>
</evidence>
<dbReference type="AlphaFoldDB" id="A0A8I2YN06"/>
<evidence type="ECO:0000256" key="6">
    <source>
        <dbReference type="PROSITE-ProRule" id="PRU10133"/>
    </source>
</evidence>
<dbReference type="Pfam" id="PF00179">
    <property type="entry name" value="UQ_con"/>
    <property type="match status" value="1"/>
</dbReference>
<organism evidence="9 10">
    <name type="scientific">Boletus reticuloceps</name>
    <dbReference type="NCBI Taxonomy" id="495285"/>
    <lineage>
        <taxon>Eukaryota</taxon>
        <taxon>Fungi</taxon>
        <taxon>Dikarya</taxon>
        <taxon>Basidiomycota</taxon>
        <taxon>Agaricomycotina</taxon>
        <taxon>Agaricomycetes</taxon>
        <taxon>Agaricomycetidae</taxon>
        <taxon>Boletales</taxon>
        <taxon>Boletineae</taxon>
        <taxon>Boletaceae</taxon>
        <taxon>Boletoideae</taxon>
        <taxon>Boletus</taxon>
    </lineage>
</organism>
<feature type="compositionally biased region" description="Low complexity" evidence="7">
    <location>
        <begin position="125"/>
        <end position="134"/>
    </location>
</feature>
<dbReference type="EMBL" id="JAGFBS010000019">
    <property type="protein sequence ID" value="KAG6374077.1"/>
    <property type="molecule type" value="Genomic_DNA"/>
</dbReference>